<dbReference type="Gene3D" id="3.40.50.720">
    <property type="entry name" value="NAD(P)-binding Rossmann-like Domain"/>
    <property type="match status" value="1"/>
</dbReference>
<accession>A0A0A2DL50</accession>
<sequence length="512" mass="55705">MADPQGFLKYRREGAATRPIPLRLMDWNEVYENFSDDKVQTQASRCMDCGIPFCHDGCPLGNIIPEWNDLVRQGRWREAYDRLHATNNFPEFTGRLCPAPCEGACVLGIGDDPVNIKTVEFTIVEHAWKEGWVEPIKPTFSTGQKVAVVGSGPAGMAAAQQLTRAGHAVTVFERADRIGGLMRYGVPEFKMEKKWIDRRIQQMEAEGTVFKTNISPTGEDLKDFDAVILAIGSTVGRDLPVPGRDLEGVYQAMEYLPPANRVGYGDIETSPIDAKGKNVVIIGGGDTGTDCFGTALRQGAKTVHQFDIMPKPPKTRAASTPWPTYPLQLRLASAHEEGEYAVTGEETAEIVEKLGFDTREVGNTLGKRGWQINTVELTGTDGKVTGLKGAECRFGDNGLENVPGTDFEMDADLVLLAMGFVSVEESAVVRDLGLEVDGRGRLVRDGKYRAKATTPDFADIPVFVAGDAGRGQSLIVWGISEGRSAAAEADRVLMGETALPRPINPTDLAMRA</sequence>
<keyword evidence="1" id="KW-0028">Amino-acid biosynthesis</keyword>
<dbReference type="EC" id="1.4.1.13" evidence="6"/>
<dbReference type="SUPFAM" id="SSF51971">
    <property type="entry name" value="Nucleotide-binding domain"/>
    <property type="match status" value="1"/>
</dbReference>
<dbReference type="SUPFAM" id="SSF46548">
    <property type="entry name" value="alpha-helical ferredoxin"/>
    <property type="match status" value="1"/>
</dbReference>
<dbReference type="InterPro" id="IPR009051">
    <property type="entry name" value="Helical_ferredxn"/>
</dbReference>
<dbReference type="Pfam" id="PF07992">
    <property type="entry name" value="Pyr_redox_2"/>
    <property type="match status" value="1"/>
</dbReference>
<dbReference type="PANTHER" id="PTHR43100">
    <property type="entry name" value="GLUTAMATE SYNTHASE [NADPH] SMALL CHAIN"/>
    <property type="match status" value="1"/>
</dbReference>
<protein>
    <submittedName>
        <fullName evidence="6">Glutamate synthase</fullName>
        <ecNumber evidence="6">1.4.1.13</ecNumber>
    </submittedName>
</protein>
<dbReference type="InterPro" id="IPR023753">
    <property type="entry name" value="FAD/NAD-binding_dom"/>
</dbReference>
<comment type="pathway">
    <text evidence="4">Amino-acid biosynthesis.</text>
</comment>
<dbReference type="GO" id="GO:0016639">
    <property type="term" value="F:oxidoreductase activity, acting on the CH-NH2 group of donors, NAD or NADP as acceptor"/>
    <property type="evidence" value="ECO:0007669"/>
    <property type="project" value="InterPro"/>
</dbReference>
<evidence type="ECO:0000313" key="6">
    <source>
        <dbReference type="EMBL" id="KGM18457.1"/>
    </source>
</evidence>
<comment type="caution">
    <text evidence="6">The sequence shown here is derived from an EMBL/GenBank/DDBJ whole genome shotgun (WGS) entry which is preliminary data.</text>
</comment>
<evidence type="ECO:0000256" key="4">
    <source>
        <dbReference type="ARBA" id="ARBA00029440"/>
    </source>
</evidence>
<dbReference type="InterPro" id="IPR006005">
    <property type="entry name" value="Glut_synth_ssu1"/>
</dbReference>
<dbReference type="GO" id="GO:0004355">
    <property type="term" value="F:glutamate synthase (NADPH) activity"/>
    <property type="evidence" value="ECO:0007669"/>
    <property type="project" value="UniProtKB-EC"/>
</dbReference>
<keyword evidence="7" id="KW-1185">Reference proteome</keyword>
<dbReference type="GeneID" id="300551892"/>
<proteinExistence type="predicted"/>
<dbReference type="PANTHER" id="PTHR43100:SF1">
    <property type="entry name" value="GLUTAMATE SYNTHASE [NADPH] SMALL CHAIN"/>
    <property type="match status" value="1"/>
</dbReference>
<dbReference type="Proteomes" id="UP000030145">
    <property type="component" value="Unassembled WGS sequence"/>
</dbReference>
<gene>
    <name evidence="6" type="primary">gltD</name>
    <name evidence="6" type="ORF">MA47_07765</name>
</gene>
<evidence type="ECO:0000256" key="1">
    <source>
        <dbReference type="ARBA" id="ARBA00022605"/>
    </source>
</evidence>
<dbReference type="SUPFAM" id="SSF51905">
    <property type="entry name" value="FAD/NAD(P)-binding domain"/>
    <property type="match status" value="1"/>
</dbReference>
<dbReference type="PRINTS" id="PR00419">
    <property type="entry name" value="ADXRDTASE"/>
</dbReference>
<dbReference type="RefSeq" id="WP_035114951.1">
    <property type="nucleotide sequence ID" value="NZ_CP047046.1"/>
</dbReference>
<evidence type="ECO:0000256" key="2">
    <source>
        <dbReference type="ARBA" id="ARBA00023002"/>
    </source>
</evidence>
<dbReference type="Pfam" id="PF14691">
    <property type="entry name" value="Fer4_20"/>
    <property type="match status" value="1"/>
</dbReference>
<dbReference type="AlphaFoldDB" id="A0A0A2DL50"/>
<dbReference type="NCBIfam" id="TIGR01317">
    <property type="entry name" value="GOGAT_sm_gam"/>
    <property type="match status" value="1"/>
</dbReference>
<dbReference type="InterPro" id="IPR028261">
    <property type="entry name" value="DPD_II"/>
</dbReference>
<dbReference type="EMBL" id="JRVJ01000012">
    <property type="protein sequence ID" value="KGM18457.1"/>
    <property type="molecule type" value="Genomic_DNA"/>
</dbReference>
<name>A0A0A2DL50_9CORY</name>
<dbReference type="PROSITE" id="PS51379">
    <property type="entry name" value="4FE4S_FER_2"/>
    <property type="match status" value="1"/>
</dbReference>
<dbReference type="GO" id="GO:0006537">
    <property type="term" value="P:glutamate biosynthetic process"/>
    <property type="evidence" value="ECO:0007669"/>
    <property type="project" value="UniProtKB-KW"/>
</dbReference>
<reference evidence="6 7" key="1">
    <citation type="submission" date="2014-10" db="EMBL/GenBank/DDBJ databases">
        <title>Whole Genome sequence of Corynebacterium auriscanis strain CIP 106629.</title>
        <authorList>
            <person name="Hassan S.S."/>
            <person name="Jamal S.B."/>
            <person name="Tiwari S."/>
            <person name="Oliveira L.D.C."/>
            <person name="Souza F."/>
            <person name="Mariano D.C."/>
            <person name="Almeida S."/>
            <person name="Dorella F."/>
            <person name="Pereira F."/>
            <person name="Carvalho A."/>
            <person name="Leal C.A."/>
            <person name="Soares S.D.C."/>
            <person name="Figueiredo H.C."/>
            <person name="Silva A."/>
            <person name="Azevedo V.A."/>
        </authorList>
    </citation>
    <scope>NUCLEOTIDE SEQUENCE [LARGE SCALE GENOMIC DNA]</scope>
    <source>
        <strain evidence="6 7">CIP 106629</strain>
    </source>
</reference>
<dbReference type="Gene3D" id="1.10.1060.10">
    <property type="entry name" value="Alpha-helical ferredoxin"/>
    <property type="match status" value="1"/>
</dbReference>
<dbReference type="Gene3D" id="3.50.50.60">
    <property type="entry name" value="FAD/NAD(P)-binding domain"/>
    <property type="match status" value="1"/>
</dbReference>
<dbReference type="InterPro" id="IPR051394">
    <property type="entry name" value="Glutamate_Synthase"/>
</dbReference>
<dbReference type="InterPro" id="IPR036188">
    <property type="entry name" value="FAD/NAD-bd_sf"/>
</dbReference>
<evidence type="ECO:0000313" key="7">
    <source>
        <dbReference type="Proteomes" id="UP000030145"/>
    </source>
</evidence>
<keyword evidence="3" id="KW-0314">Glutamate biosynthesis</keyword>
<dbReference type="InterPro" id="IPR017896">
    <property type="entry name" value="4Fe4S_Fe-S-bd"/>
</dbReference>
<evidence type="ECO:0000259" key="5">
    <source>
        <dbReference type="PROSITE" id="PS51379"/>
    </source>
</evidence>
<evidence type="ECO:0000256" key="3">
    <source>
        <dbReference type="ARBA" id="ARBA00023164"/>
    </source>
</evidence>
<dbReference type="GO" id="GO:0051536">
    <property type="term" value="F:iron-sulfur cluster binding"/>
    <property type="evidence" value="ECO:0007669"/>
    <property type="project" value="InterPro"/>
</dbReference>
<feature type="domain" description="4Fe-4S ferredoxin-type" evidence="5">
    <location>
        <begin position="37"/>
        <end position="68"/>
    </location>
</feature>
<keyword evidence="2 6" id="KW-0560">Oxidoreductase</keyword>
<organism evidence="6 7">
    <name type="scientific">Corynebacterium auriscanis</name>
    <dbReference type="NCBI Taxonomy" id="99807"/>
    <lineage>
        <taxon>Bacteria</taxon>
        <taxon>Bacillati</taxon>
        <taxon>Actinomycetota</taxon>
        <taxon>Actinomycetes</taxon>
        <taxon>Mycobacteriales</taxon>
        <taxon>Corynebacteriaceae</taxon>
        <taxon>Corynebacterium</taxon>
    </lineage>
</organism>